<feature type="transmembrane region" description="Helical" evidence="1">
    <location>
        <begin position="189"/>
        <end position="213"/>
    </location>
</feature>
<evidence type="ECO:0000256" key="1">
    <source>
        <dbReference type="SAM" id="Phobius"/>
    </source>
</evidence>
<dbReference type="Proteomes" id="UP000241890">
    <property type="component" value="Unassembled WGS sequence"/>
</dbReference>
<keyword evidence="3" id="KW-1185">Reference proteome</keyword>
<feature type="transmembrane region" description="Helical" evidence="1">
    <location>
        <begin position="111"/>
        <end position="131"/>
    </location>
</feature>
<dbReference type="EMBL" id="BEYU01000133">
    <property type="protein sequence ID" value="GBG32832.1"/>
    <property type="molecule type" value="Genomic_DNA"/>
</dbReference>
<evidence type="ECO:0000313" key="3">
    <source>
        <dbReference type="Proteomes" id="UP000241890"/>
    </source>
</evidence>
<comment type="caution">
    <text evidence="2">The sequence shown here is derived from an EMBL/GenBank/DDBJ whole genome shotgun (WGS) entry which is preliminary data.</text>
</comment>
<dbReference type="InParanoid" id="A0A2R5GPM9"/>
<keyword evidence="1" id="KW-1133">Transmembrane helix</keyword>
<accession>A0A2R5GPM9</accession>
<keyword evidence="1" id="KW-0812">Transmembrane</keyword>
<protein>
    <submittedName>
        <fullName evidence="2">Uncharacterized protein</fullName>
    </submittedName>
</protein>
<feature type="transmembrane region" description="Helical" evidence="1">
    <location>
        <begin position="59"/>
        <end position="76"/>
    </location>
</feature>
<dbReference type="AlphaFoldDB" id="A0A2R5GPM9"/>
<name>A0A2R5GPM9_9STRA</name>
<gene>
    <name evidence="2" type="ORF">FCC1311_090572</name>
</gene>
<sequence length="220" mass="24957">MVHRLWTAMDARQLALSQRYFLMAQWVPCAMYYAGLGGDKPAVFPATISFTIRKGWPKWAHHVLWTMGWLKVALLVRKARTDVKLRTLGTYVHGLFAVVIFHLSADERRNKLHGIFAALYMAEHWFLMRLLGHAAWYKQKFTESFALFCVCLASLRKLEARLGVPSEGEKTTAQVRAAKLAELEPLQRAVVNMLGLGVMVFENGMFLAFTLGLSREIAGQ</sequence>
<organism evidence="2 3">
    <name type="scientific">Hondaea fermentalgiana</name>
    <dbReference type="NCBI Taxonomy" id="2315210"/>
    <lineage>
        <taxon>Eukaryota</taxon>
        <taxon>Sar</taxon>
        <taxon>Stramenopiles</taxon>
        <taxon>Bigyra</taxon>
        <taxon>Labyrinthulomycetes</taxon>
        <taxon>Thraustochytrida</taxon>
        <taxon>Thraustochytriidae</taxon>
        <taxon>Hondaea</taxon>
    </lineage>
</organism>
<feature type="transmembrane region" description="Helical" evidence="1">
    <location>
        <begin position="88"/>
        <end position="105"/>
    </location>
</feature>
<keyword evidence="1" id="KW-0472">Membrane</keyword>
<evidence type="ECO:0000313" key="2">
    <source>
        <dbReference type="EMBL" id="GBG32832.1"/>
    </source>
</evidence>
<reference evidence="2 3" key="1">
    <citation type="submission" date="2017-12" db="EMBL/GenBank/DDBJ databases">
        <title>Sequencing, de novo assembly and annotation of complete genome of a new Thraustochytrid species, strain FCC1311.</title>
        <authorList>
            <person name="Sedici K."/>
            <person name="Godart F."/>
            <person name="Aiese Cigliano R."/>
            <person name="Sanseverino W."/>
            <person name="Barakat M."/>
            <person name="Ortet P."/>
            <person name="Marechal E."/>
            <person name="Cagnac O."/>
            <person name="Amato A."/>
        </authorList>
    </citation>
    <scope>NUCLEOTIDE SEQUENCE [LARGE SCALE GENOMIC DNA]</scope>
</reference>
<feature type="transmembrane region" description="Helical" evidence="1">
    <location>
        <begin position="20"/>
        <end position="36"/>
    </location>
</feature>
<proteinExistence type="predicted"/>